<protein>
    <recommendedName>
        <fullName evidence="3">Reverse transcriptase Ty1/copia-type domain-containing protein</fullName>
    </recommendedName>
</protein>
<evidence type="ECO:0000313" key="1">
    <source>
        <dbReference type="EMBL" id="VFQ74376.1"/>
    </source>
</evidence>
<evidence type="ECO:0008006" key="3">
    <source>
        <dbReference type="Google" id="ProtNLM"/>
    </source>
</evidence>
<accession>A0A484LDU6</accession>
<evidence type="ECO:0000313" key="2">
    <source>
        <dbReference type="Proteomes" id="UP000595140"/>
    </source>
</evidence>
<organism evidence="1 2">
    <name type="scientific">Cuscuta campestris</name>
    <dbReference type="NCBI Taxonomy" id="132261"/>
    <lineage>
        <taxon>Eukaryota</taxon>
        <taxon>Viridiplantae</taxon>
        <taxon>Streptophyta</taxon>
        <taxon>Embryophyta</taxon>
        <taxon>Tracheophyta</taxon>
        <taxon>Spermatophyta</taxon>
        <taxon>Magnoliopsida</taxon>
        <taxon>eudicotyledons</taxon>
        <taxon>Gunneridae</taxon>
        <taxon>Pentapetalae</taxon>
        <taxon>asterids</taxon>
        <taxon>lamiids</taxon>
        <taxon>Solanales</taxon>
        <taxon>Convolvulaceae</taxon>
        <taxon>Cuscuteae</taxon>
        <taxon>Cuscuta</taxon>
        <taxon>Cuscuta subgen. Grammica</taxon>
        <taxon>Cuscuta sect. Cleistogrammica</taxon>
    </lineage>
</organism>
<sequence length="126" mass="14524">MWRKLEGLYERKIAHNKASLIKRLVSLKLKPGKSFFEYHSDFQDIINKLTVMKIVFDDELQALFILISLPHSWETLVVSISNSALDGVLSLDVTKESMFNEELRTKEMGVDISQALVVENRGRRKS</sequence>
<keyword evidence="2" id="KW-1185">Reference proteome</keyword>
<name>A0A484LDU6_9ASTE</name>
<proteinExistence type="predicted"/>
<dbReference type="Pfam" id="PF14223">
    <property type="entry name" value="Retrotran_gag_2"/>
    <property type="match status" value="1"/>
</dbReference>
<dbReference type="OrthoDB" id="418757at2759"/>
<dbReference type="EMBL" id="OOIL02001339">
    <property type="protein sequence ID" value="VFQ74376.1"/>
    <property type="molecule type" value="Genomic_DNA"/>
</dbReference>
<dbReference type="Proteomes" id="UP000595140">
    <property type="component" value="Unassembled WGS sequence"/>
</dbReference>
<dbReference type="AlphaFoldDB" id="A0A484LDU6"/>
<gene>
    <name evidence="1" type="ORF">CCAM_LOCUS16152</name>
</gene>
<reference evidence="1 2" key="1">
    <citation type="submission" date="2018-04" db="EMBL/GenBank/DDBJ databases">
        <authorList>
            <person name="Vogel A."/>
        </authorList>
    </citation>
    <scope>NUCLEOTIDE SEQUENCE [LARGE SCALE GENOMIC DNA]</scope>
</reference>